<dbReference type="GO" id="GO:0005829">
    <property type="term" value="C:cytosol"/>
    <property type="evidence" value="ECO:0007669"/>
    <property type="project" value="TreeGrafter"/>
</dbReference>
<reference evidence="4" key="2">
    <citation type="journal article" date="2021" name="PeerJ">
        <title>Extensive microbial diversity within the chicken gut microbiome revealed by metagenomics and culture.</title>
        <authorList>
            <person name="Gilroy R."/>
            <person name="Ravi A."/>
            <person name="Getino M."/>
            <person name="Pursley I."/>
            <person name="Horton D.L."/>
            <person name="Alikhan N.F."/>
            <person name="Baker D."/>
            <person name="Gharbi K."/>
            <person name="Hall N."/>
            <person name="Watson M."/>
            <person name="Adriaenssens E.M."/>
            <person name="Foster-Nyarko E."/>
            <person name="Jarju S."/>
            <person name="Secka A."/>
            <person name="Antonio M."/>
            <person name="Oren A."/>
            <person name="Chaudhuri R.R."/>
            <person name="La Ragione R."/>
            <person name="Hildebrand F."/>
            <person name="Pallen M.J."/>
        </authorList>
    </citation>
    <scope>NUCLEOTIDE SEQUENCE</scope>
    <source>
        <strain evidence="4">18911</strain>
    </source>
</reference>
<evidence type="ECO:0000256" key="1">
    <source>
        <dbReference type="ARBA" id="ARBA00022679"/>
    </source>
</evidence>
<evidence type="ECO:0000256" key="2">
    <source>
        <dbReference type="ARBA" id="ARBA00022777"/>
    </source>
</evidence>
<keyword evidence="2 4" id="KW-0418">Kinase</keyword>
<dbReference type="SUPFAM" id="SSF53613">
    <property type="entry name" value="Ribokinase-like"/>
    <property type="match status" value="1"/>
</dbReference>
<comment type="caution">
    <text evidence="4">The sequence shown here is derived from an EMBL/GenBank/DDBJ whole genome shotgun (WGS) entry which is preliminary data.</text>
</comment>
<dbReference type="InterPro" id="IPR029056">
    <property type="entry name" value="Ribokinase-like"/>
</dbReference>
<dbReference type="EMBL" id="DVNF01000157">
    <property type="protein sequence ID" value="HIU60809.1"/>
    <property type="molecule type" value="Genomic_DNA"/>
</dbReference>
<dbReference type="AlphaFoldDB" id="A0A9D1MIT3"/>
<feature type="domain" description="Carbohydrate kinase PfkB" evidence="3">
    <location>
        <begin position="10"/>
        <end position="299"/>
    </location>
</feature>
<evidence type="ECO:0000313" key="5">
    <source>
        <dbReference type="Proteomes" id="UP000824094"/>
    </source>
</evidence>
<keyword evidence="1" id="KW-0808">Transferase</keyword>
<organism evidence="4 5">
    <name type="scientific">Candidatus Stercoripulliclostridium merdigallinarum</name>
    <dbReference type="NCBI Taxonomy" id="2840951"/>
    <lineage>
        <taxon>Bacteria</taxon>
        <taxon>Bacillati</taxon>
        <taxon>Bacillota</taxon>
        <taxon>Clostridia</taxon>
        <taxon>Eubacteriales</taxon>
        <taxon>Candidatus Stercoripulliclostridium</taxon>
    </lineage>
</organism>
<proteinExistence type="predicted"/>
<dbReference type="Gene3D" id="3.40.1190.20">
    <property type="match status" value="1"/>
</dbReference>
<dbReference type="GO" id="GO:0016301">
    <property type="term" value="F:kinase activity"/>
    <property type="evidence" value="ECO:0007669"/>
    <property type="project" value="UniProtKB-KW"/>
</dbReference>
<dbReference type="PANTHER" id="PTHR10584">
    <property type="entry name" value="SUGAR KINASE"/>
    <property type="match status" value="1"/>
</dbReference>
<protein>
    <submittedName>
        <fullName evidence="4">Carbohydrate kinase family protein</fullName>
    </submittedName>
</protein>
<evidence type="ECO:0000259" key="3">
    <source>
        <dbReference type="Pfam" id="PF00294"/>
    </source>
</evidence>
<reference evidence="4" key="1">
    <citation type="submission" date="2020-10" db="EMBL/GenBank/DDBJ databases">
        <authorList>
            <person name="Gilroy R."/>
        </authorList>
    </citation>
    <scope>NUCLEOTIDE SEQUENCE</scope>
    <source>
        <strain evidence="4">18911</strain>
    </source>
</reference>
<name>A0A9D1MIT3_9FIRM</name>
<dbReference type="InterPro" id="IPR011611">
    <property type="entry name" value="PfkB_dom"/>
</dbReference>
<sequence length="300" mass="32383">MTKKPLIKGIGKLNVDLVFDKLPRLPEPGEELYAASFEPLLGGGVPSMLYHAASFGAEIELLTYIGKGYFSEFVREKLAEKRIAYRNLMPDGATGSGINVTSVMLTPGERSFVTCSDEYTASDSEVYLYLKDADAVIVEYGKYLDVYKKLRRSGKILIGDFGYSPDMDMNEMSEYLEVLDYYLPNELEARKLTGKSNLTDALTALSAFVPHPVVTLASKGAAFLNDGITVTVPTTSVTENGFDKEIPLTDANTEIVDATGAGDAFTGGFCFGVATGCGLERSIRFGHAAAGGVVMKKGCY</sequence>
<dbReference type="Pfam" id="PF00294">
    <property type="entry name" value="PfkB"/>
    <property type="match status" value="1"/>
</dbReference>
<dbReference type="PANTHER" id="PTHR10584:SF166">
    <property type="entry name" value="RIBOKINASE"/>
    <property type="match status" value="1"/>
</dbReference>
<dbReference type="Proteomes" id="UP000824094">
    <property type="component" value="Unassembled WGS sequence"/>
</dbReference>
<accession>A0A9D1MIT3</accession>
<gene>
    <name evidence="4" type="ORF">IAB05_05405</name>
</gene>
<evidence type="ECO:0000313" key="4">
    <source>
        <dbReference type="EMBL" id="HIU60809.1"/>
    </source>
</evidence>